<feature type="transmembrane region" description="Helical" evidence="10">
    <location>
        <begin position="133"/>
        <end position="151"/>
    </location>
</feature>
<organism evidence="11 12">
    <name type="scientific">Ignelater luminosus</name>
    <name type="common">Cucubano</name>
    <name type="synonym">Pyrophorus luminosus</name>
    <dbReference type="NCBI Taxonomy" id="2038154"/>
    <lineage>
        <taxon>Eukaryota</taxon>
        <taxon>Metazoa</taxon>
        <taxon>Ecdysozoa</taxon>
        <taxon>Arthropoda</taxon>
        <taxon>Hexapoda</taxon>
        <taxon>Insecta</taxon>
        <taxon>Pterygota</taxon>
        <taxon>Neoptera</taxon>
        <taxon>Endopterygota</taxon>
        <taxon>Coleoptera</taxon>
        <taxon>Polyphaga</taxon>
        <taxon>Elateriformia</taxon>
        <taxon>Elateroidea</taxon>
        <taxon>Elateridae</taxon>
        <taxon>Agrypninae</taxon>
        <taxon>Pyrophorini</taxon>
        <taxon>Ignelater</taxon>
    </lineage>
</organism>
<keyword evidence="4 10" id="KW-0812">Transmembrane</keyword>
<keyword evidence="8 10" id="KW-0675">Receptor</keyword>
<evidence type="ECO:0000256" key="7">
    <source>
        <dbReference type="ARBA" id="ARBA00023136"/>
    </source>
</evidence>
<evidence type="ECO:0000256" key="1">
    <source>
        <dbReference type="ARBA" id="ARBA00004651"/>
    </source>
</evidence>
<keyword evidence="2" id="KW-1003">Cell membrane</keyword>
<keyword evidence="3 10" id="KW-0716">Sensory transduction</keyword>
<keyword evidence="7 10" id="KW-0472">Membrane</keyword>
<protein>
    <recommendedName>
        <fullName evidence="10">Odorant receptor</fullName>
    </recommendedName>
</protein>
<dbReference type="GO" id="GO:0007165">
    <property type="term" value="P:signal transduction"/>
    <property type="evidence" value="ECO:0007669"/>
    <property type="project" value="UniProtKB-KW"/>
</dbReference>
<evidence type="ECO:0000256" key="10">
    <source>
        <dbReference type="RuleBase" id="RU351113"/>
    </source>
</evidence>
<feature type="transmembrane region" description="Helical" evidence="10">
    <location>
        <begin position="177"/>
        <end position="203"/>
    </location>
</feature>
<dbReference type="GO" id="GO:0005886">
    <property type="term" value="C:plasma membrane"/>
    <property type="evidence" value="ECO:0007669"/>
    <property type="project" value="UniProtKB-SubCell"/>
</dbReference>
<dbReference type="InterPro" id="IPR004117">
    <property type="entry name" value="7tm6_olfct_rcpt"/>
</dbReference>
<evidence type="ECO:0000256" key="8">
    <source>
        <dbReference type="ARBA" id="ARBA00023170"/>
    </source>
</evidence>
<reference evidence="11" key="1">
    <citation type="submission" date="2019-08" db="EMBL/GenBank/DDBJ databases">
        <title>The genome of the North American firefly Photinus pyralis.</title>
        <authorList>
            <consortium name="Photinus pyralis genome working group"/>
            <person name="Fallon T.R."/>
            <person name="Sander Lower S.E."/>
            <person name="Weng J.-K."/>
        </authorList>
    </citation>
    <scope>NUCLEOTIDE SEQUENCE</scope>
    <source>
        <strain evidence="11">TRF0915ILg1</strain>
        <tissue evidence="11">Whole body</tissue>
    </source>
</reference>
<sequence>MENSSFHQVINELPETLRLPFMVWYKCGLFSRNKLKYYIPMTVFALCLASLVIIAMAQYPYIENDVSDFVRNLEEISAFIEVLGKVLVVTYRINDFVKLIEITKLFWNFSKCNEETAMKLSKIYRLIVRLQKVYLLFILMGGVPLMITPIIEKVPPLGVWTFNGHDRLAFFVTAEQLIVILCAGMLLWSLDCIYLGFCIEIVVQFKILCQYMEKLTAEGNTFDEMETNYLDKMKTCIRHHQLMLWFIKKFRYAFSLILLIQYLTAGPLICAELFAVFEGHSYEIRARHSFIFVAVTLQLSFYCISANYVADEALAVSNAVYCSKWYFHYFPSLKVPLLLMMQNAQRGITIRAGGLVAINTETFVNVLKVAWTACSLARGLRRN</sequence>
<dbReference type="EMBL" id="VTPC01086798">
    <property type="protein sequence ID" value="KAF2886700.1"/>
    <property type="molecule type" value="Genomic_DNA"/>
</dbReference>
<keyword evidence="5 10" id="KW-0552">Olfaction</keyword>
<keyword evidence="12" id="KW-1185">Reference proteome</keyword>
<dbReference type="PANTHER" id="PTHR21137:SF35">
    <property type="entry name" value="ODORANT RECEPTOR 19A-RELATED"/>
    <property type="match status" value="1"/>
</dbReference>
<feature type="transmembrane region" description="Helical" evidence="10">
    <location>
        <begin position="252"/>
        <end position="277"/>
    </location>
</feature>
<name>A0A8K0CG77_IGNLU</name>
<keyword evidence="9 10" id="KW-0807">Transducer</keyword>
<dbReference type="Pfam" id="PF02949">
    <property type="entry name" value="7tm_6"/>
    <property type="match status" value="1"/>
</dbReference>
<gene>
    <name evidence="11" type="ORF">ILUMI_19473</name>
</gene>
<evidence type="ECO:0000256" key="4">
    <source>
        <dbReference type="ARBA" id="ARBA00022692"/>
    </source>
</evidence>
<accession>A0A8K0CG77</accession>
<dbReference type="PANTHER" id="PTHR21137">
    <property type="entry name" value="ODORANT RECEPTOR"/>
    <property type="match status" value="1"/>
</dbReference>
<dbReference type="Proteomes" id="UP000801492">
    <property type="component" value="Unassembled WGS sequence"/>
</dbReference>
<keyword evidence="6 10" id="KW-1133">Transmembrane helix</keyword>
<dbReference type="OrthoDB" id="676979at2759"/>
<comment type="subcellular location">
    <subcellularLocation>
        <location evidence="1 10">Cell membrane</location>
        <topology evidence="1 10">Multi-pass membrane protein</topology>
    </subcellularLocation>
</comment>
<dbReference type="AlphaFoldDB" id="A0A8K0CG77"/>
<comment type="caution">
    <text evidence="11">The sequence shown here is derived from an EMBL/GenBank/DDBJ whole genome shotgun (WGS) entry which is preliminary data.</text>
</comment>
<proteinExistence type="inferred from homology"/>
<evidence type="ECO:0000256" key="5">
    <source>
        <dbReference type="ARBA" id="ARBA00022725"/>
    </source>
</evidence>
<evidence type="ECO:0000313" key="12">
    <source>
        <dbReference type="Proteomes" id="UP000801492"/>
    </source>
</evidence>
<dbReference type="GO" id="GO:0004984">
    <property type="term" value="F:olfactory receptor activity"/>
    <property type="evidence" value="ECO:0007669"/>
    <property type="project" value="InterPro"/>
</dbReference>
<evidence type="ECO:0000256" key="9">
    <source>
        <dbReference type="ARBA" id="ARBA00023224"/>
    </source>
</evidence>
<comment type="similarity">
    <text evidence="10">Belongs to the insect chemoreceptor superfamily. Heteromeric odorant receptor channel (TC 1.A.69) family.</text>
</comment>
<feature type="transmembrane region" description="Helical" evidence="10">
    <location>
        <begin position="289"/>
        <end position="310"/>
    </location>
</feature>
<evidence type="ECO:0000256" key="2">
    <source>
        <dbReference type="ARBA" id="ARBA00022475"/>
    </source>
</evidence>
<evidence type="ECO:0000256" key="3">
    <source>
        <dbReference type="ARBA" id="ARBA00022606"/>
    </source>
</evidence>
<dbReference type="GO" id="GO:0005549">
    <property type="term" value="F:odorant binding"/>
    <property type="evidence" value="ECO:0007669"/>
    <property type="project" value="InterPro"/>
</dbReference>
<comment type="caution">
    <text evidence="10">Lacks conserved residue(s) required for the propagation of feature annotation.</text>
</comment>
<evidence type="ECO:0000313" key="11">
    <source>
        <dbReference type="EMBL" id="KAF2886700.1"/>
    </source>
</evidence>
<evidence type="ECO:0000256" key="6">
    <source>
        <dbReference type="ARBA" id="ARBA00022989"/>
    </source>
</evidence>
<feature type="transmembrane region" description="Helical" evidence="10">
    <location>
        <begin position="37"/>
        <end position="56"/>
    </location>
</feature>